<feature type="region of interest" description="Disordered" evidence="1">
    <location>
        <begin position="1"/>
        <end position="23"/>
    </location>
</feature>
<name>A0A9P6FJJ5_9FUNG</name>
<evidence type="ECO:0000313" key="3">
    <source>
        <dbReference type="Proteomes" id="UP000780801"/>
    </source>
</evidence>
<gene>
    <name evidence="2" type="ORF">BGW38_008906</name>
</gene>
<proteinExistence type="predicted"/>
<evidence type="ECO:0000313" key="2">
    <source>
        <dbReference type="EMBL" id="KAF9565153.1"/>
    </source>
</evidence>
<comment type="caution">
    <text evidence="2">The sequence shown here is derived from an EMBL/GenBank/DDBJ whole genome shotgun (WGS) entry which is preliminary data.</text>
</comment>
<feature type="non-terminal residue" evidence="2">
    <location>
        <position position="1"/>
    </location>
</feature>
<sequence>MSKRPSPVVVEEEENPPRSPKQIALDDKAKGHLLSYKLTTLAFGVQPKKTEVCAIDYLVNMRQLPEPNASKFVDFILNRHPSTPPSKLVSMWRILKDIFGSDDESSFKDLHDLMHVQATINGFRAAPYLEMEGLTAP</sequence>
<evidence type="ECO:0000256" key="1">
    <source>
        <dbReference type="SAM" id="MobiDB-lite"/>
    </source>
</evidence>
<dbReference type="EMBL" id="JAABOA010006309">
    <property type="protein sequence ID" value="KAF9565153.1"/>
    <property type="molecule type" value="Genomic_DNA"/>
</dbReference>
<organism evidence="2 3">
    <name type="scientific">Lunasporangiospora selenospora</name>
    <dbReference type="NCBI Taxonomy" id="979761"/>
    <lineage>
        <taxon>Eukaryota</taxon>
        <taxon>Fungi</taxon>
        <taxon>Fungi incertae sedis</taxon>
        <taxon>Mucoromycota</taxon>
        <taxon>Mortierellomycotina</taxon>
        <taxon>Mortierellomycetes</taxon>
        <taxon>Mortierellales</taxon>
        <taxon>Mortierellaceae</taxon>
        <taxon>Lunasporangiospora</taxon>
    </lineage>
</organism>
<dbReference type="Proteomes" id="UP000780801">
    <property type="component" value="Unassembled WGS sequence"/>
</dbReference>
<keyword evidence="3" id="KW-1185">Reference proteome</keyword>
<dbReference type="AlphaFoldDB" id="A0A9P6FJJ5"/>
<protein>
    <submittedName>
        <fullName evidence="2">Uncharacterized protein</fullName>
    </submittedName>
</protein>
<reference evidence="2" key="1">
    <citation type="journal article" date="2020" name="Fungal Divers.">
        <title>Resolving the Mortierellaceae phylogeny through synthesis of multi-gene phylogenetics and phylogenomics.</title>
        <authorList>
            <person name="Vandepol N."/>
            <person name="Liber J."/>
            <person name="Desiro A."/>
            <person name="Na H."/>
            <person name="Kennedy M."/>
            <person name="Barry K."/>
            <person name="Grigoriev I.V."/>
            <person name="Miller A.N."/>
            <person name="O'Donnell K."/>
            <person name="Stajich J.E."/>
            <person name="Bonito G."/>
        </authorList>
    </citation>
    <scope>NUCLEOTIDE SEQUENCE</scope>
    <source>
        <strain evidence="2">KOD1015</strain>
    </source>
</reference>
<accession>A0A9P6FJJ5</accession>